<dbReference type="SUPFAM" id="SSF51735">
    <property type="entry name" value="NAD(P)-binding Rossmann-fold domains"/>
    <property type="match status" value="1"/>
</dbReference>
<comment type="subunit">
    <text evidence="8">Homodimer.</text>
</comment>
<feature type="binding site" evidence="8">
    <location>
        <begin position="128"/>
        <end position="132"/>
    </location>
    <ligand>
        <name>NADP(+)</name>
        <dbReference type="ChEBI" id="CHEBI:58349"/>
    </ligand>
</feature>
<dbReference type="Pfam" id="PF08501">
    <property type="entry name" value="Shikimate_dh_N"/>
    <property type="match status" value="1"/>
</dbReference>
<evidence type="ECO:0000259" key="9">
    <source>
        <dbReference type="Pfam" id="PF01488"/>
    </source>
</evidence>
<feature type="domain" description="Shikimate dehydrogenase substrate binding N-terminal" evidence="10">
    <location>
        <begin position="7"/>
        <end position="89"/>
    </location>
</feature>
<evidence type="ECO:0000256" key="6">
    <source>
        <dbReference type="ARBA" id="ARBA00023141"/>
    </source>
</evidence>
<keyword evidence="4 8" id="KW-0521">NADP</keyword>
<keyword evidence="5 8" id="KW-0560">Oxidoreductase</keyword>
<evidence type="ECO:0000256" key="8">
    <source>
        <dbReference type="HAMAP-Rule" id="MF_00222"/>
    </source>
</evidence>
<dbReference type="GO" id="GO:0009073">
    <property type="term" value="P:aromatic amino acid family biosynthetic process"/>
    <property type="evidence" value="ECO:0007669"/>
    <property type="project" value="UniProtKB-KW"/>
</dbReference>
<dbReference type="Gene3D" id="3.40.50.720">
    <property type="entry name" value="NAD(P)-binding Rossmann-like Domain"/>
    <property type="match status" value="1"/>
</dbReference>
<dbReference type="Pfam" id="PF18317">
    <property type="entry name" value="SDH_C"/>
    <property type="match status" value="1"/>
</dbReference>
<evidence type="ECO:0000313" key="13">
    <source>
        <dbReference type="Proteomes" id="UP000243807"/>
    </source>
</evidence>
<dbReference type="InterPro" id="IPR036291">
    <property type="entry name" value="NAD(P)-bd_dom_sf"/>
</dbReference>
<dbReference type="EMBL" id="CP019434">
    <property type="protein sequence ID" value="APZ44359.1"/>
    <property type="molecule type" value="Genomic_DNA"/>
</dbReference>
<evidence type="ECO:0000256" key="2">
    <source>
        <dbReference type="ARBA" id="ARBA00012962"/>
    </source>
</evidence>
<evidence type="ECO:0000259" key="10">
    <source>
        <dbReference type="Pfam" id="PF08501"/>
    </source>
</evidence>
<comment type="similarity">
    <text evidence="8">Belongs to the shikimate dehydrogenase family.</text>
</comment>
<dbReference type="GO" id="GO:0009423">
    <property type="term" value="P:chorismate biosynthetic process"/>
    <property type="evidence" value="ECO:0007669"/>
    <property type="project" value="UniProtKB-UniRule"/>
</dbReference>
<feature type="binding site" evidence="8">
    <location>
        <position position="219"/>
    </location>
    <ligand>
        <name>shikimate</name>
        <dbReference type="ChEBI" id="CHEBI:36208"/>
    </ligand>
</feature>
<evidence type="ECO:0000256" key="3">
    <source>
        <dbReference type="ARBA" id="ARBA00022605"/>
    </source>
</evidence>
<dbReference type="AlphaFoldDB" id="A0A1P8UKL4"/>
<reference evidence="12 13" key="1">
    <citation type="submission" date="2017-01" db="EMBL/GenBank/DDBJ databases">
        <title>Draft sequence of Acidihalobacter ferrooxidans strain DSM 14175 (strain V8).</title>
        <authorList>
            <person name="Khaleque H.N."/>
            <person name="Ramsay J.P."/>
            <person name="Murphy R.J.T."/>
            <person name="Kaksonen A.H."/>
            <person name="Boxall N.J."/>
            <person name="Watkin E.L.J."/>
        </authorList>
    </citation>
    <scope>NUCLEOTIDE SEQUENCE [LARGE SCALE GENOMIC DNA]</scope>
    <source>
        <strain evidence="12 13">V8</strain>
    </source>
</reference>
<dbReference type="InterPro" id="IPR011342">
    <property type="entry name" value="Shikimate_DH"/>
</dbReference>
<dbReference type="GO" id="GO:0050661">
    <property type="term" value="F:NADP binding"/>
    <property type="evidence" value="ECO:0007669"/>
    <property type="project" value="InterPro"/>
</dbReference>
<gene>
    <name evidence="8" type="primary">aroE</name>
    <name evidence="12" type="ORF">BW247_15735</name>
</gene>
<protein>
    <recommendedName>
        <fullName evidence="2 8">Shikimate dehydrogenase (NADP(+))</fullName>
        <shortName evidence="8">SDH</shortName>
        <ecNumber evidence="2 8">1.1.1.25</ecNumber>
    </recommendedName>
</protein>
<feature type="binding site" evidence="8">
    <location>
        <position position="62"/>
    </location>
    <ligand>
        <name>shikimate</name>
        <dbReference type="ChEBI" id="CHEBI:36208"/>
    </ligand>
</feature>
<evidence type="ECO:0000256" key="4">
    <source>
        <dbReference type="ARBA" id="ARBA00022857"/>
    </source>
</evidence>
<dbReference type="InterPro" id="IPR022893">
    <property type="entry name" value="Shikimate_DH_fam"/>
</dbReference>
<feature type="binding site" evidence="8">
    <location>
        <position position="217"/>
    </location>
    <ligand>
        <name>NADP(+)</name>
        <dbReference type="ChEBI" id="CHEBI:58349"/>
    </ligand>
</feature>
<dbReference type="KEGG" id="afy:BW247_15735"/>
<feature type="binding site" evidence="8">
    <location>
        <position position="241"/>
    </location>
    <ligand>
        <name>NADP(+)</name>
        <dbReference type="ChEBI" id="CHEBI:58349"/>
    </ligand>
</feature>
<dbReference type="HAMAP" id="MF_00222">
    <property type="entry name" value="Shikimate_DH_AroE"/>
    <property type="match status" value="1"/>
</dbReference>
<name>A0A1P8UKL4_9GAMM</name>
<feature type="binding site" evidence="8">
    <location>
        <begin position="152"/>
        <end position="157"/>
    </location>
    <ligand>
        <name>NADP(+)</name>
        <dbReference type="ChEBI" id="CHEBI:58349"/>
    </ligand>
</feature>
<dbReference type="FunFam" id="3.40.50.720:FF:000104">
    <property type="entry name" value="Shikimate dehydrogenase (NADP(+))"/>
    <property type="match status" value="1"/>
</dbReference>
<organism evidence="12 13">
    <name type="scientific">Acidihalobacter ferrooxydans</name>
    <dbReference type="NCBI Taxonomy" id="1765967"/>
    <lineage>
        <taxon>Bacteria</taxon>
        <taxon>Pseudomonadati</taxon>
        <taxon>Pseudomonadota</taxon>
        <taxon>Gammaproteobacteria</taxon>
        <taxon>Chromatiales</taxon>
        <taxon>Ectothiorhodospiraceae</taxon>
        <taxon>Acidihalobacter</taxon>
    </lineage>
</organism>
<keyword evidence="13" id="KW-1185">Reference proteome</keyword>
<proteinExistence type="inferred from homology"/>
<feature type="binding site" evidence="8">
    <location>
        <begin position="15"/>
        <end position="17"/>
    </location>
    <ligand>
        <name>shikimate</name>
        <dbReference type="ChEBI" id="CHEBI:36208"/>
    </ligand>
</feature>
<comment type="catalytic activity">
    <reaction evidence="7 8">
        <text>shikimate + NADP(+) = 3-dehydroshikimate + NADPH + H(+)</text>
        <dbReference type="Rhea" id="RHEA:17737"/>
        <dbReference type="ChEBI" id="CHEBI:15378"/>
        <dbReference type="ChEBI" id="CHEBI:16630"/>
        <dbReference type="ChEBI" id="CHEBI:36208"/>
        <dbReference type="ChEBI" id="CHEBI:57783"/>
        <dbReference type="ChEBI" id="CHEBI:58349"/>
        <dbReference type="EC" id="1.1.1.25"/>
    </reaction>
</comment>
<dbReference type="SUPFAM" id="SSF53223">
    <property type="entry name" value="Aminoacid dehydrogenase-like, N-terminal domain"/>
    <property type="match status" value="1"/>
</dbReference>
<dbReference type="Proteomes" id="UP000243807">
    <property type="component" value="Chromosome"/>
</dbReference>
<feature type="binding site" evidence="8">
    <location>
        <position position="87"/>
    </location>
    <ligand>
        <name>shikimate</name>
        <dbReference type="ChEBI" id="CHEBI:36208"/>
    </ligand>
</feature>
<dbReference type="UniPathway" id="UPA00053">
    <property type="reaction ID" value="UER00087"/>
</dbReference>
<dbReference type="PANTHER" id="PTHR21089:SF1">
    <property type="entry name" value="BIFUNCTIONAL 3-DEHYDROQUINATE DEHYDRATASE_SHIKIMATE DEHYDROGENASE, CHLOROPLASTIC"/>
    <property type="match status" value="1"/>
</dbReference>
<dbReference type="InterPro" id="IPR041121">
    <property type="entry name" value="SDH_C"/>
</dbReference>
<dbReference type="OrthoDB" id="9776868at2"/>
<evidence type="ECO:0000259" key="11">
    <source>
        <dbReference type="Pfam" id="PF18317"/>
    </source>
</evidence>
<dbReference type="InterPro" id="IPR006151">
    <property type="entry name" value="Shikm_DH/Glu-tRNA_Rdtase"/>
</dbReference>
<comment type="pathway">
    <text evidence="1 8">Metabolic intermediate biosynthesis; chorismate biosynthesis; chorismate from D-erythrose 4-phosphate and phosphoenolpyruvate: step 4/7.</text>
</comment>
<dbReference type="Gene3D" id="3.40.50.10860">
    <property type="entry name" value="Leucine Dehydrogenase, chain A, domain 1"/>
    <property type="match status" value="1"/>
</dbReference>
<dbReference type="STRING" id="1765967.BW247_15735"/>
<keyword evidence="3 8" id="KW-0028">Amino-acid biosynthesis</keyword>
<dbReference type="PANTHER" id="PTHR21089">
    <property type="entry name" value="SHIKIMATE DEHYDROGENASE"/>
    <property type="match status" value="1"/>
</dbReference>
<feature type="domain" description="SDH C-terminal" evidence="11">
    <location>
        <begin position="241"/>
        <end position="267"/>
    </location>
</feature>
<evidence type="ECO:0000256" key="1">
    <source>
        <dbReference type="ARBA" id="ARBA00004871"/>
    </source>
</evidence>
<dbReference type="InterPro" id="IPR013708">
    <property type="entry name" value="Shikimate_DH-bd_N"/>
</dbReference>
<dbReference type="CDD" id="cd01065">
    <property type="entry name" value="NAD_bind_Shikimate_DH"/>
    <property type="match status" value="1"/>
</dbReference>
<comment type="function">
    <text evidence="8">Involved in the biosynthesis of the chorismate, which leads to the biosynthesis of aromatic amino acids. Catalyzes the reversible NADPH linked reduction of 3-dehydroshikimate (DHSA) to yield shikimate (SA).</text>
</comment>
<feature type="domain" description="Quinate/shikimate 5-dehydrogenase/glutamyl-tRNA reductase" evidence="9">
    <location>
        <begin position="115"/>
        <end position="195"/>
    </location>
</feature>
<dbReference type="NCBIfam" id="NF001310">
    <property type="entry name" value="PRK00258.1-2"/>
    <property type="match status" value="1"/>
</dbReference>
<dbReference type="NCBIfam" id="TIGR00507">
    <property type="entry name" value="aroE"/>
    <property type="match status" value="1"/>
</dbReference>
<dbReference type="GO" id="GO:0004764">
    <property type="term" value="F:shikimate 3-dehydrogenase (NADP+) activity"/>
    <property type="evidence" value="ECO:0007669"/>
    <property type="project" value="UniProtKB-UniRule"/>
</dbReference>
<dbReference type="GO" id="GO:0005829">
    <property type="term" value="C:cytosol"/>
    <property type="evidence" value="ECO:0007669"/>
    <property type="project" value="TreeGrafter"/>
</dbReference>
<dbReference type="Pfam" id="PF01488">
    <property type="entry name" value="Shikimate_DH"/>
    <property type="match status" value="1"/>
</dbReference>
<dbReference type="GO" id="GO:0008652">
    <property type="term" value="P:amino acid biosynthetic process"/>
    <property type="evidence" value="ECO:0007669"/>
    <property type="project" value="UniProtKB-KW"/>
</dbReference>
<evidence type="ECO:0000313" key="12">
    <source>
        <dbReference type="EMBL" id="APZ44359.1"/>
    </source>
</evidence>
<sequence>MTDRYAVMGNPIGHSRSPAIHARFAAQTGQAIDYAAILAPVAGFAAAVAAFREQGGRGLNVTVPFKQEACALADELTPRARRAGAVNTLRFAPGEPVFGDTTDGVGLLHDLQRNLGLTLAGRRILLLGAGGAARGVIEPLLEAAPAELVIANRTAARAEQLARLFADLGPLRATALDALDGAAAFDILINATSASLAGTTLALPAHLVAADSVAYDMVYAARPTPFMRWAGEHGAARVADGLGMLVEQAAESFFLWRGVRPRTAPVIADLRAQLAASYA</sequence>
<dbReference type="RefSeq" id="WP_076838039.1">
    <property type="nucleotide sequence ID" value="NZ_CP019434.1"/>
</dbReference>
<feature type="binding site" evidence="8">
    <location>
        <position position="103"/>
    </location>
    <ligand>
        <name>shikimate</name>
        <dbReference type="ChEBI" id="CHEBI:36208"/>
    </ligand>
</feature>
<evidence type="ECO:0000256" key="5">
    <source>
        <dbReference type="ARBA" id="ARBA00023002"/>
    </source>
</evidence>
<evidence type="ECO:0000256" key="7">
    <source>
        <dbReference type="ARBA" id="ARBA00049442"/>
    </source>
</evidence>
<dbReference type="EC" id="1.1.1.25" evidence="2 8"/>
<feature type="binding site" evidence="8">
    <location>
        <position position="248"/>
    </location>
    <ligand>
        <name>shikimate</name>
        <dbReference type="ChEBI" id="CHEBI:36208"/>
    </ligand>
</feature>
<comment type="caution">
    <text evidence="8">Lacks conserved residue(s) required for the propagation of feature annotation.</text>
</comment>
<feature type="active site" description="Proton acceptor" evidence="8">
    <location>
        <position position="66"/>
    </location>
</feature>
<dbReference type="GO" id="GO:0019632">
    <property type="term" value="P:shikimate metabolic process"/>
    <property type="evidence" value="ECO:0007669"/>
    <property type="project" value="InterPro"/>
</dbReference>
<dbReference type="InterPro" id="IPR046346">
    <property type="entry name" value="Aminoacid_DH-like_N_sf"/>
</dbReference>
<keyword evidence="6 8" id="KW-0057">Aromatic amino acid biosynthesis</keyword>
<accession>A0A1P8UKL4</accession>
<dbReference type="FunFam" id="3.40.50.10860:FF:000006">
    <property type="entry name" value="Shikimate dehydrogenase (NADP(+))"/>
    <property type="match status" value="1"/>
</dbReference>